<dbReference type="AlphaFoldDB" id="A0A7S4J936"/>
<gene>
    <name evidence="7" type="ORF">CPOL0286_LOCUS15584</name>
</gene>
<dbReference type="Pfam" id="PF00645">
    <property type="entry name" value="zf-PARP"/>
    <property type="match status" value="1"/>
</dbReference>
<evidence type="ECO:0000256" key="3">
    <source>
        <dbReference type="ARBA" id="ARBA00022771"/>
    </source>
</evidence>
<evidence type="ECO:0000256" key="5">
    <source>
        <dbReference type="ARBA" id="ARBA00023242"/>
    </source>
</evidence>
<reference evidence="7" key="1">
    <citation type="submission" date="2021-01" db="EMBL/GenBank/DDBJ databases">
        <authorList>
            <person name="Corre E."/>
            <person name="Pelletier E."/>
            <person name="Niang G."/>
            <person name="Scheremetjew M."/>
            <person name="Finn R."/>
            <person name="Kale V."/>
            <person name="Holt S."/>
            <person name="Cochrane G."/>
            <person name="Meng A."/>
            <person name="Brown T."/>
            <person name="Cohen L."/>
        </authorList>
    </citation>
    <scope>NUCLEOTIDE SEQUENCE</scope>
    <source>
        <strain evidence="7">UIO037</strain>
    </source>
</reference>
<dbReference type="PROSITE" id="PS50064">
    <property type="entry name" value="ZF_PARP_2"/>
    <property type="match status" value="1"/>
</dbReference>
<dbReference type="GO" id="GO:0008270">
    <property type="term" value="F:zinc ion binding"/>
    <property type="evidence" value="ECO:0007669"/>
    <property type="project" value="UniProtKB-KW"/>
</dbReference>
<evidence type="ECO:0000259" key="6">
    <source>
        <dbReference type="PROSITE" id="PS50064"/>
    </source>
</evidence>
<name>A0A7S4J936_9EUKA</name>
<dbReference type="InterPro" id="IPR036957">
    <property type="entry name" value="Znf_PARP_sf"/>
</dbReference>
<keyword evidence="4" id="KW-0862">Zinc</keyword>
<dbReference type="SMART" id="SM01336">
    <property type="entry name" value="zf-PARP"/>
    <property type="match status" value="1"/>
</dbReference>
<dbReference type="SUPFAM" id="SSF57716">
    <property type="entry name" value="Glucocorticoid receptor-like (DNA-binding domain)"/>
    <property type="match status" value="1"/>
</dbReference>
<dbReference type="Gene3D" id="3.90.640.80">
    <property type="match status" value="1"/>
</dbReference>
<evidence type="ECO:0000256" key="1">
    <source>
        <dbReference type="ARBA" id="ARBA00004123"/>
    </source>
</evidence>
<evidence type="ECO:0000256" key="2">
    <source>
        <dbReference type="ARBA" id="ARBA00022723"/>
    </source>
</evidence>
<dbReference type="EMBL" id="HBKO01034326">
    <property type="protein sequence ID" value="CAE2256303.1"/>
    <property type="molecule type" value="Transcribed_RNA"/>
</dbReference>
<organism evidence="7">
    <name type="scientific">Prymnesium polylepis</name>
    <dbReference type="NCBI Taxonomy" id="72548"/>
    <lineage>
        <taxon>Eukaryota</taxon>
        <taxon>Haptista</taxon>
        <taxon>Haptophyta</taxon>
        <taxon>Prymnesiophyceae</taxon>
        <taxon>Prymnesiales</taxon>
        <taxon>Prymnesiaceae</taxon>
        <taxon>Prymnesium</taxon>
    </lineage>
</organism>
<keyword evidence="2" id="KW-0479">Metal-binding</keyword>
<dbReference type="Pfam" id="PF02037">
    <property type="entry name" value="SAP"/>
    <property type="match status" value="1"/>
</dbReference>
<keyword evidence="3" id="KW-0863">Zinc-finger</keyword>
<dbReference type="GO" id="GO:0005634">
    <property type="term" value="C:nucleus"/>
    <property type="evidence" value="ECO:0007669"/>
    <property type="project" value="UniProtKB-SubCell"/>
</dbReference>
<comment type="subcellular location">
    <subcellularLocation>
        <location evidence="1">Nucleus</location>
    </subcellularLocation>
</comment>
<protein>
    <recommendedName>
        <fullName evidence="6">PARP-type domain-containing protein</fullName>
    </recommendedName>
</protein>
<dbReference type="InterPro" id="IPR001510">
    <property type="entry name" value="Znf_PARP"/>
</dbReference>
<keyword evidence="5" id="KW-0539">Nucleus</keyword>
<evidence type="ECO:0000256" key="4">
    <source>
        <dbReference type="ARBA" id="ARBA00022833"/>
    </source>
</evidence>
<dbReference type="InterPro" id="IPR036361">
    <property type="entry name" value="SAP_dom_sf"/>
</dbReference>
<dbReference type="SMART" id="SM01335">
    <property type="entry name" value="PADR1"/>
    <property type="match status" value="1"/>
</dbReference>
<dbReference type="SUPFAM" id="SSF68906">
    <property type="entry name" value="SAP domain"/>
    <property type="match status" value="1"/>
</dbReference>
<dbReference type="InterPro" id="IPR003034">
    <property type="entry name" value="SAP_dom"/>
</dbReference>
<evidence type="ECO:0000313" key="7">
    <source>
        <dbReference type="EMBL" id="CAE2256303.1"/>
    </source>
</evidence>
<feature type="domain" description="PARP-type" evidence="6">
    <location>
        <begin position="4"/>
        <end position="85"/>
    </location>
</feature>
<dbReference type="GO" id="GO:0003677">
    <property type="term" value="F:DNA binding"/>
    <property type="evidence" value="ECO:0007669"/>
    <property type="project" value="InterPro"/>
</dbReference>
<proteinExistence type="predicted"/>
<accession>A0A7S4J936</accession>
<dbReference type="PROSITE" id="PS52007">
    <property type="entry name" value="PADR1"/>
    <property type="match status" value="1"/>
</dbReference>
<sequence>MPTYCVEYAKSNRSTCKQCKTKIDMGVVRIGTISPGPGDYDITSWRHMSCQKLPKGVTETSAFPGFDSLEAAEKAKLEAWLAAGPTGTGGAKKRTADELDDVAQKDPKKMKPKELDAALKVVGVAKKSKKEKVEAMEEVVERAAAEACYSKMTIPQLKALCEANKQLKGGTKPELVERLVDGKMYGALPRCPDCGGGILKVYYPNGKYGHAGQGKFSCPGYFDDDVWKRCSYTAESAERLPWQDTVEA</sequence>
<dbReference type="Gene3D" id="3.30.1740.10">
    <property type="entry name" value="Zinc finger, PARP-type"/>
    <property type="match status" value="1"/>
</dbReference>